<dbReference type="CDD" id="cd00754">
    <property type="entry name" value="Ubl_MoaD"/>
    <property type="match status" value="1"/>
</dbReference>
<reference evidence="1 2" key="1">
    <citation type="journal article" date="2022" name="Syst. Appl. Microbiol.">
        <title>Rhodopirellula aestuarii sp. nov., a novel member of the genus Rhodopirellula isolated from brackish sediments collected in the Tagus River estuary, Portugal.</title>
        <authorList>
            <person name="Vitorino I.R."/>
            <person name="Klimek D."/>
            <person name="Calusinska M."/>
            <person name="Lobo-da-Cunha A."/>
            <person name="Vasconcelos V."/>
            <person name="Lage O.M."/>
        </authorList>
    </citation>
    <scope>NUCLEOTIDE SEQUENCE [LARGE SCALE GENOMIC DNA]</scope>
    <source>
        <strain evidence="1 2">ICT_H3.1</strain>
    </source>
</reference>
<dbReference type="RefSeq" id="WP_250931176.1">
    <property type="nucleotide sequence ID" value="NZ_JAMQBK010000060.1"/>
</dbReference>
<dbReference type="InterPro" id="IPR016155">
    <property type="entry name" value="Mopterin_synth/thiamin_S_b"/>
</dbReference>
<dbReference type="EMBL" id="JAMQBK010000060">
    <property type="protein sequence ID" value="MCM2373181.1"/>
    <property type="molecule type" value="Genomic_DNA"/>
</dbReference>
<dbReference type="Pfam" id="PF02597">
    <property type="entry name" value="ThiS"/>
    <property type="match status" value="1"/>
</dbReference>
<protein>
    <submittedName>
        <fullName evidence="1">MoaD/ThiS family protein</fullName>
    </submittedName>
</protein>
<accession>A0ABT0UA13</accession>
<dbReference type="InterPro" id="IPR012675">
    <property type="entry name" value="Beta-grasp_dom_sf"/>
</dbReference>
<dbReference type="Proteomes" id="UP001202961">
    <property type="component" value="Unassembled WGS sequence"/>
</dbReference>
<dbReference type="SUPFAM" id="SSF54285">
    <property type="entry name" value="MoaD/ThiS"/>
    <property type="match status" value="1"/>
</dbReference>
<name>A0ABT0UA13_9BACT</name>
<dbReference type="Gene3D" id="3.10.20.30">
    <property type="match status" value="1"/>
</dbReference>
<gene>
    <name evidence="1" type="ORF">NB063_21430</name>
</gene>
<evidence type="ECO:0000313" key="2">
    <source>
        <dbReference type="Proteomes" id="UP001202961"/>
    </source>
</evidence>
<organism evidence="1 2">
    <name type="scientific">Aporhodopirellula aestuarii</name>
    <dbReference type="NCBI Taxonomy" id="2950107"/>
    <lineage>
        <taxon>Bacteria</taxon>
        <taxon>Pseudomonadati</taxon>
        <taxon>Planctomycetota</taxon>
        <taxon>Planctomycetia</taxon>
        <taxon>Pirellulales</taxon>
        <taxon>Pirellulaceae</taxon>
        <taxon>Aporhodopirellula</taxon>
    </lineage>
</organism>
<proteinExistence type="predicted"/>
<comment type="caution">
    <text evidence="1">The sequence shown here is derived from an EMBL/GenBank/DDBJ whole genome shotgun (WGS) entry which is preliminary data.</text>
</comment>
<sequence>MFGPQAKLIGCDRLILSDVNFPVRVDELMPMLIHHYPDLSASIGVSRLAVNHEFAAADSLINAGDEVALVGLISGG</sequence>
<dbReference type="InterPro" id="IPR003749">
    <property type="entry name" value="ThiS/MoaD-like"/>
</dbReference>
<keyword evidence="2" id="KW-1185">Reference proteome</keyword>
<evidence type="ECO:0000313" key="1">
    <source>
        <dbReference type="EMBL" id="MCM2373181.1"/>
    </source>
</evidence>